<keyword evidence="1" id="KW-0238">DNA-binding</keyword>
<dbReference type="RefSeq" id="WP_046467753.1">
    <property type="nucleotide sequence ID" value="NZ_LAKJ01000014.1"/>
</dbReference>
<dbReference type="SMART" id="SM00530">
    <property type="entry name" value="HTH_XRE"/>
    <property type="match status" value="1"/>
</dbReference>
<organism evidence="4 5">
    <name type="scientific">Staphylococcus cohnii subsp. cohnii</name>
    <dbReference type="NCBI Taxonomy" id="74704"/>
    <lineage>
        <taxon>Bacteria</taxon>
        <taxon>Bacillati</taxon>
        <taxon>Bacillota</taxon>
        <taxon>Bacilli</taxon>
        <taxon>Bacillales</taxon>
        <taxon>Staphylococcaceae</taxon>
        <taxon>Staphylococcus</taxon>
        <taxon>Staphylococcus cohnii species complex</taxon>
    </lineage>
</organism>
<dbReference type="PANTHER" id="PTHR46558:SF15">
    <property type="entry name" value="HELIX-TURN-HELIX DOMAIN PROTEIN"/>
    <property type="match status" value="1"/>
</dbReference>
<dbReference type="Gene3D" id="1.10.260.40">
    <property type="entry name" value="lambda repressor-like DNA-binding domains"/>
    <property type="match status" value="1"/>
</dbReference>
<dbReference type="EMBL" id="LAKJ01000014">
    <property type="protein sequence ID" value="KKI63405.1"/>
    <property type="molecule type" value="Genomic_DNA"/>
</dbReference>
<evidence type="ECO:0000313" key="5">
    <source>
        <dbReference type="Proteomes" id="UP000034455"/>
    </source>
</evidence>
<evidence type="ECO:0000259" key="3">
    <source>
        <dbReference type="PROSITE" id="PS50943"/>
    </source>
</evidence>
<dbReference type="PANTHER" id="PTHR46558">
    <property type="entry name" value="TRACRIPTIONAL REGULATORY PROTEIN-RELATED-RELATED"/>
    <property type="match status" value="1"/>
</dbReference>
<dbReference type="PROSITE" id="PS50943">
    <property type="entry name" value="HTH_CROC1"/>
    <property type="match status" value="1"/>
</dbReference>
<dbReference type="Pfam" id="PF01381">
    <property type="entry name" value="HTH_3"/>
    <property type="match status" value="1"/>
</dbReference>
<dbReference type="InterPro" id="IPR010982">
    <property type="entry name" value="Lambda_DNA-bd_dom_sf"/>
</dbReference>
<feature type="transmembrane region" description="Helical" evidence="2">
    <location>
        <begin position="106"/>
        <end position="123"/>
    </location>
</feature>
<keyword evidence="2" id="KW-1133">Transmembrane helix</keyword>
<dbReference type="InterPro" id="IPR001387">
    <property type="entry name" value="Cro/C1-type_HTH"/>
</dbReference>
<comment type="caution">
    <text evidence="4">The sequence shown here is derived from an EMBL/GenBank/DDBJ whole genome shotgun (WGS) entry which is preliminary data.</text>
</comment>
<accession>A0A0M2NZL0</accession>
<dbReference type="CDD" id="cd00093">
    <property type="entry name" value="HTH_XRE"/>
    <property type="match status" value="1"/>
</dbReference>
<keyword evidence="2" id="KW-0472">Membrane</keyword>
<dbReference type="AlphaFoldDB" id="A0A0M2NZL0"/>
<sequence length="186" mass="21630">MELSKQIQKYRKEQNLSQEDLAEKIHVTRHTISNWERNKNIPDLNSLILLSQIFNTSLDHLVKGDIKTMEHQLSNKHFNNWTFVMGISSILTALSIGPALHFLGNYGYIIVVLLAILSGYSAIKVDKYKEQNRLFTYKQILDYMNGKTIKKINTDKTKHKIINAMISIIYIALFITIFIISLNWFK</sequence>
<feature type="transmembrane region" description="Helical" evidence="2">
    <location>
        <begin position="78"/>
        <end position="100"/>
    </location>
</feature>
<proteinExistence type="predicted"/>
<name>A0A0M2NZL0_STACC</name>
<protein>
    <submittedName>
        <fullName evidence="4">Transcriptional regulator, XRE family</fullName>
    </submittedName>
</protein>
<dbReference type="GO" id="GO:0003677">
    <property type="term" value="F:DNA binding"/>
    <property type="evidence" value="ECO:0007669"/>
    <property type="project" value="UniProtKB-KW"/>
</dbReference>
<dbReference type="Proteomes" id="UP000034455">
    <property type="component" value="Unassembled WGS sequence"/>
</dbReference>
<evidence type="ECO:0000256" key="1">
    <source>
        <dbReference type="ARBA" id="ARBA00023125"/>
    </source>
</evidence>
<keyword evidence="2" id="KW-0812">Transmembrane</keyword>
<dbReference type="PATRIC" id="fig|74704.6.peg.838"/>
<dbReference type="SUPFAM" id="SSF47413">
    <property type="entry name" value="lambda repressor-like DNA-binding domains"/>
    <property type="match status" value="1"/>
</dbReference>
<reference evidence="4 5" key="1">
    <citation type="submission" date="2015-03" db="EMBL/GenBank/DDBJ databases">
        <title>Genome Assembly of Staphylococcus cohnii subsp. cohnii strain G22B2.</title>
        <authorList>
            <person name="Nair G."/>
            <person name="Kaur G."/>
            <person name="Khatri I."/>
            <person name="Singh N.K."/>
            <person name="Sathyabama S."/>
            <person name="Maurya S.K."/>
            <person name="Subramanian S."/>
            <person name="Agrewala J.N."/>
            <person name="Mayilraj S."/>
        </authorList>
    </citation>
    <scope>NUCLEOTIDE SEQUENCE [LARGE SCALE GENOMIC DNA]</scope>
    <source>
        <strain evidence="4 5">G22B2</strain>
    </source>
</reference>
<evidence type="ECO:0000256" key="2">
    <source>
        <dbReference type="SAM" id="Phobius"/>
    </source>
</evidence>
<feature type="domain" description="HTH cro/C1-type" evidence="3">
    <location>
        <begin position="7"/>
        <end position="61"/>
    </location>
</feature>
<evidence type="ECO:0000313" key="4">
    <source>
        <dbReference type="EMBL" id="KKI63405.1"/>
    </source>
</evidence>
<feature type="transmembrane region" description="Helical" evidence="2">
    <location>
        <begin position="161"/>
        <end position="185"/>
    </location>
</feature>
<gene>
    <name evidence="4" type="ORF">UF66_0822</name>
</gene>